<dbReference type="InterPro" id="IPR022225">
    <property type="entry name" value="Phage_tail_fibre_N"/>
</dbReference>
<dbReference type="Proteomes" id="UP000887440">
    <property type="component" value="Segment"/>
</dbReference>
<feature type="domain" description="Phage tail fibre protein N-terminal" evidence="1">
    <location>
        <begin position="1"/>
        <end position="147"/>
    </location>
</feature>
<protein>
    <submittedName>
        <fullName evidence="2">Tail protein</fullName>
    </submittedName>
</protein>
<keyword evidence="3" id="KW-1185">Reference proteome</keyword>
<evidence type="ECO:0000259" key="1">
    <source>
        <dbReference type="Pfam" id="PF12571"/>
    </source>
</evidence>
<name>A0A2H4JDV2_9CAUD</name>
<dbReference type="EMBL" id="MF417929">
    <property type="protein sequence ID" value="ASN71627.1"/>
    <property type="molecule type" value="Genomic_DNA"/>
</dbReference>
<reference evidence="2 3" key="1">
    <citation type="submission" date="2017-06" db="EMBL/GenBank/DDBJ databases">
        <title>Novel phages from South African skin metaviromes.</title>
        <authorList>
            <person name="van Zyl L.J."/>
            <person name="Abrahams Y."/>
            <person name="Stander E.A."/>
            <person name="Kirby B.M."/>
            <person name="Clavaud C."/>
            <person name="Farcet C."/>
            <person name="Breton L."/>
            <person name="Trindade M.I."/>
        </authorList>
    </citation>
    <scope>NUCLEOTIDE SEQUENCE [LARGE SCALE GENOMIC DNA]</scope>
</reference>
<proteinExistence type="predicted"/>
<sequence length="558" mass="59489">MTAKYYIALTDYGAELIAKAHQESSIALAYLVIGDANGIPYDPLDKKNLTSLINQCAQVPIQTVEIIDTVTRVTATVNSEIGGFNIHEIGLTDSSGKLVYIGNYHGAYKPVITDGGSGELEIVIDIKTNTSTNVLIQIDPNIVTANKKWVEKEVAKLELKFNSLVEAIYHVESWHGSNKKDYDPSLFLEPLFGYRTSWMIWPYIPAGVESVNDPLGTISELQIGNSSRQASSTRIWQRLPDGSSPPSYTLTVNKSIANEGDEVIFTLITTGLNAGTPVDWTITGLGIKEDDFFPRILSGQFVVDTEGKAVHSIQITEDNKTEGDENLVFSLKYIKNKQVSVLIKDTSKYPEGSSVYYEGTHQIEILPNQTVKFHLHGPCGGGGGSIYSGTGTEPDGQNAGDVSCTIGTSTLIAGGGKAGTGGVWGNGSSYTEGKPGTGGITSVNDPEAIFDELEITNGIDAILYSRWETQKGASALPAIIGQMSGGGNGAVGIGDERHSFGGAAGSGARIRAMFTNTTEEKILASIDIGKLGEGWKSWGNKATDGGIGFAIVEIFNPD</sequence>
<organism evidence="2 3">
    <name type="scientific">Uncultured Caudovirales phage clone 2F_1</name>
    <dbReference type="NCBI Taxonomy" id="2992576"/>
    <lineage>
        <taxon>Viruses</taxon>
        <taxon>Duplodnaviria</taxon>
        <taxon>Heunggongvirae</taxon>
        <taxon>Uroviricota</taxon>
        <taxon>Caudoviricetes</taxon>
        <taxon>Peduoviridae</taxon>
        <taxon>Bracchivirus</taxon>
        <taxon>Bracchivirus U2F1</taxon>
    </lineage>
</organism>
<accession>A0A2H4JDV2</accession>
<evidence type="ECO:0000313" key="2">
    <source>
        <dbReference type="EMBL" id="ASN71627.1"/>
    </source>
</evidence>
<dbReference type="Pfam" id="PF12571">
    <property type="entry name" value="Phage_tail_fib"/>
    <property type="match status" value="1"/>
</dbReference>
<evidence type="ECO:0000313" key="3">
    <source>
        <dbReference type="Proteomes" id="UP000887440"/>
    </source>
</evidence>
<gene>
    <name evidence="2" type="ORF">2F1_26</name>
</gene>